<dbReference type="InterPro" id="IPR037518">
    <property type="entry name" value="MPN"/>
</dbReference>
<feature type="compositionally biased region" description="Polar residues" evidence="1">
    <location>
        <begin position="33"/>
        <end position="42"/>
    </location>
</feature>
<dbReference type="AlphaFoldDB" id="A0A8S9RPN3"/>
<feature type="domain" description="MPN" evidence="2">
    <location>
        <begin position="115"/>
        <end position="248"/>
    </location>
</feature>
<dbReference type="GO" id="GO:0016020">
    <property type="term" value="C:membrane"/>
    <property type="evidence" value="ECO:0007669"/>
    <property type="project" value="TreeGrafter"/>
</dbReference>
<dbReference type="Pfam" id="PF01398">
    <property type="entry name" value="JAB"/>
    <property type="match status" value="1"/>
</dbReference>
<evidence type="ECO:0000313" key="4">
    <source>
        <dbReference type="Proteomes" id="UP000712600"/>
    </source>
</evidence>
<dbReference type="GO" id="GO:0071108">
    <property type="term" value="P:protein K48-linked deubiquitination"/>
    <property type="evidence" value="ECO:0007669"/>
    <property type="project" value="TreeGrafter"/>
</dbReference>
<reference evidence="3" key="1">
    <citation type="submission" date="2019-12" db="EMBL/GenBank/DDBJ databases">
        <title>Genome sequencing and annotation of Brassica cretica.</title>
        <authorList>
            <person name="Studholme D.J."/>
            <person name="Sarris P."/>
        </authorList>
    </citation>
    <scope>NUCLEOTIDE SEQUENCE</scope>
    <source>
        <strain evidence="3">PFS-109/04</strain>
        <tissue evidence="3">Leaf</tissue>
    </source>
</reference>
<comment type="caution">
    <text evidence="3">The sequence shown here is derived from an EMBL/GenBank/DDBJ whole genome shotgun (WGS) entry which is preliminary data.</text>
</comment>
<dbReference type="PROSITE" id="PS50249">
    <property type="entry name" value="MPN"/>
    <property type="match status" value="1"/>
</dbReference>
<accession>A0A8S9RPN3</accession>
<dbReference type="PANTHER" id="PTHR12947:SF15">
    <property type="entry name" value="MPN DOMAIN-CONTAINING PROTEIN"/>
    <property type="match status" value="1"/>
</dbReference>
<sequence length="284" mass="32201">MLSMGNSFRQQFVDSKPMITNGSNNEPEKPIVESSSTPSESIQKNYTEELSSMISFEEEESVNDNNIIRQPSPPPVLAEVQDLAHGLCHEANEVECNIDNSLPDESLRAESPLELHIATTMMDAFMRLANSNTKKDLETCGILAGSLKNRKFYITALIIPKQESTSNSCQATNEEEIFEVQDKQSLFPLGWIHVSFNLPPLGRYITMYFTKYVIEYLTKYVTEYVNTRRIQHIPTSTSHQRTAWSPHLNGHTKTLDHPSTHKAHKSYTRWLTPPHKAPTPTPPN</sequence>
<protein>
    <recommendedName>
        <fullName evidence="2">MPN domain-containing protein</fullName>
    </recommendedName>
</protein>
<evidence type="ECO:0000259" key="2">
    <source>
        <dbReference type="PROSITE" id="PS50249"/>
    </source>
</evidence>
<dbReference type="Proteomes" id="UP000712600">
    <property type="component" value="Unassembled WGS sequence"/>
</dbReference>
<organism evidence="3 4">
    <name type="scientific">Brassica cretica</name>
    <name type="common">Mustard</name>
    <dbReference type="NCBI Taxonomy" id="69181"/>
    <lineage>
        <taxon>Eukaryota</taxon>
        <taxon>Viridiplantae</taxon>
        <taxon>Streptophyta</taxon>
        <taxon>Embryophyta</taxon>
        <taxon>Tracheophyta</taxon>
        <taxon>Spermatophyta</taxon>
        <taxon>Magnoliopsida</taxon>
        <taxon>eudicotyledons</taxon>
        <taxon>Gunneridae</taxon>
        <taxon>Pentapetalae</taxon>
        <taxon>rosids</taxon>
        <taxon>malvids</taxon>
        <taxon>Brassicales</taxon>
        <taxon>Brassicaceae</taxon>
        <taxon>Brassiceae</taxon>
        <taxon>Brassica</taxon>
    </lineage>
</organism>
<dbReference type="GO" id="GO:0070536">
    <property type="term" value="P:protein K63-linked deubiquitination"/>
    <property type="evidence" value="ECO:0007669"/>
    <property type="project" value="TreeGrafter"/>
</dbReference>
<gene>
    <name evidence="3" type="ORF">F2Q69_00058448</name>
</gene>
<evidence type="ECO:0000313" key="3">
    <source>
        <dbReference type="EMBL" id="KAF3574626.1"/>
    </source>
</evidence>
<feature type="compositionally biased region" description="Polar residues" evidence="1">
    <location>
        <begin position="1"/>
        <end position="25"/>
    </location>
</feature>
<dbReference type="PANTHER" id="PTHR12947">
    <property type="entry name" value="AMSH-LIKE PROTEASE"/>
    <property type="match status" value="1"/>
</dbReference>
<dbReference type="GO" id="GO:0008237">
    <property type="term" value="F:metallopeptidase activity"/>
    <property type="evidence" value="ECO:0007669"/>
    <property type="project" value="InterPro"/>
</dbReference>
<dbReference type="InterPro" id="IPR000555">
    <property type="entry name" value="JAMM/MPN+_dom"/>
</dbReference>
<proteinExistence type="predicted"/>
<feature type="region of interest" description="Disordered" evidence="1">
    <location>
        <begin position="1"/>
        <end position="42"/>
    </location>
</feature>
<evidence type="ECO:0000256" key="1">
    <source>
        <dbReference type="SAM" id="MobiDB-lite"/>
    </source>
</evidence>
<dbReference type="SUPFAM" id="SSF102712">
    <property type="entry name" value="JAB1/MPN domain"/>
    <property type="match status" value="1"/>
</dbReference>
<dbReference type="EMBL" id="QGKX02000095">
    <property type="protein sequence ID" value="KAF3574626.1"/>
    <property type="molecule type" value="Genomic_DNA"/>
</dbReference>
<dbReference type="Gene3D" id="3.40.140.10">
    <property type="entry name" value="Cytidine Deaminase, domain 2"/>
    <property type="match status" value="1"/>
</dbReference>
<dbReference type="GO" id="GO:0005768">
    <property type="term" value="C:endosome"/>
    <property type="evidence" value="ECO:0007669"/>
    <property type="project" value="TreeGrafter"/>
</dbReference>
<name>A0A8S9RPN3_BRACR</name>